<feature type="region of interest" description="Disordered" evidence="1">
    <location>
        <begin position="201"/>
        <end position="220"/>
    </location>
</feature>
<sequence>MLMGLSTLVTQDTWHQHPFPTPSIKLSLVANLPQQQSHSIKAHLGTFPLNQTVPHQETLGLGFLITFQAVLTLVAGIRSAILDNLGSSGLDLSSLVFDLVRQGSICLRLSPIWSDAAPMALDVAPPTSIEAISRLSHLRRFRSGPTKVRRPSMSHLRLRIEAISRLSHLRGFRSGPTKVRRHSMSHLRLRLRPLAGCRTSEGSDLDLRRSDATPTTSPYL</sequence>
<evidence type="ECO:0000256" key="1">
    <source>
        <dbReference type="SAM" id="MobiDB-lite"/>
    </source>
</evidence>
<reference evidence="2 3" key="1">
    <citation type="submission" date="2019-07" db="EMBL/GenBank/DDBJ databases">
        <title>De Novo Assembly of kiwifruit Actinidia rufa.</title>
        <authorList>
            <person name="Sugita-Konishi S."/>
            <person name="Sato K."/>
            <person name="Mori E."/>
            <person name="Abe Y."/>
            <person name="Kisaki G."/>
            <person name="Hamano K."/>
            <person name="Suezawa K."/>
            <person name="Otani M."/>
            <person name="Fukuda T."/>
            <person name="Manabe T."/>
            <person name="Gomi K."/>
            <person name="Tabuchi M."/>
            <person name="Akimitsu K."/>
            <person name="Kataoka I."/>
        </authorList>
    </citation>
    <scope>NUCLEOTIDE SEQUENCE [LARGE SCALE GENOMIC DNA]</scope>
    <source>
        <strain evidence="3">cv. Fuchu</strain>
    </source>
</reference>
<gene>
    <name evidence="2" type="ORF">Acr_21g0002070</name>
</gene>
<accession>A0A7J0GFX8</accession>
<protein>
    <submittedName>
        <fullName evidence="2">Uncharacterized protein</fullName>
    </submittedName>
</protein>
<dbReference type="OrthoDB" id="16163at2759"/>
<name>A0A7J0GFX8_9ERIC</name>
<organism evidence="2 3">
    <name type="scientific">Actinidia rufa</name>
    <dbReference type="NCBI Taxonomy" id="165716"/>
    <lineage>
        <taxon>Eukaryota</taxon>
        <taxon>Viridiplantae</taxon>
        <taxon>Streptophyta</taxon>
        <taxon>Embryophyta</taxon>
        <taxon>Tracheophyta</taxon>
        <taxon>Spermatophyta</taxon>
        <taxon>Magnoliopsida</taxon>
        <taxon>eudicotyledons</taxon>
        <taxon>Gunneridae</taxon>
        <taxon>Pentapetalae</taxon>
        <taxon>asterids</taxon>
        <taxon>Ericales</taxon>
        <taxon>Actinidiaceae</taxon>
        <taxon>Actinidia</taxon>
    </lineage>
</organism>
<evidence type="ECO:0000313" key="3">
    <source>
        <dbReference type="Proteomes" id="UP000585474"/>
    </source>
</evidence>
<dbReference type="EMBL" id="BJWL01000021">
    <property type="protein sequence ID" value="GFZ09608.1"/>
    <property type="molecule type" value="Genomic_DNA"/>
</dbReference>
<proteinExistence type="predicted"/>
<dbReference type="AlphaFoldDB" id="A0A7J0GFX8"/>
<dbReference type="Proteomes" id="UP000585474">
    <property type="component" value="Unassembled WGS sequence"/>
</dbReference>
<keyword evidence="3" id="KW-1185">Reference proteome</keyword>
<evidence type="ECO:0000313" key="2">
    <source>
        <dbReference type="EMBL" id="GFZ09608.1"/>
    </source>
</evidence>
<comment type="caution">
    <text evidence="2">The sequence shown here is derived from an EMBL/GenBank/DDBJ whole genome shotgun (WGS) entry which is preliminary data.</text>
</comment>